<dbReference type="EMBL" id="JBHUKR010000020">
    <property type="protein sequence ID" value="MFD2420728.1"/>
    <property type="molecule type" value="Genomic_DNA"/>
</dbReference>
<evidence type="ECO:0000259" key="3">
    <source>
        <dbReference type="Pfam" id="PF08028"/>
    </source>
</evidence>
<organism evidence="4 5">
    <name type="scientific">Amycolatopsis pigmentata</name>
    <dbReference type="NCBI Taxonomy" id="450801"/>
    <lineage>
        <taxon>Bacteria</taxon>
        <taxon>Bacillati</taxon>
        <taxon>Actinomycetota</taxon>
        <taxon>Actinomycetes</taxon>
        <taxon>Pseudonocardiales</taxon>
        <taxon>Pseudonocardiaceae</taxon>
        <taxon>Amycolatopsis</taxon>
    </lineage>
</organism>
<evidence type="ECO:0000256" key="1">
    <source>
        <dbReference type="ARBA" id="ARBA00023002"/>
    </source>
</evidence>
<evidence type="ECO:0000313" key="4">
    <source>
        <dbReference type="EMBL" id="MFD2420728.1"/>
    </source>
</evidence>
<dbReference type="InterPro" id="IPR013786">
    <property type="entry name" value="AcylCoA_DH/ox_N"/>
</dbReference>
<dbReference type="InterPro" id="IPR046373">
    <property type="entry name" value="Acyl-CoA_Oxase/DH_mid-dom_sf"/>
</dbReference>
<dbReference type="InterPro" id="IPR009100">
    <property type="entry name" value="AcylCoA_DH/oxidase_NM_dom_sf"/>
</dbReference>
<dbReference type="Proteomes" id="UP001597417">
    <property type="component" value="Unassembled WGS sequence"/>
</dbReference>
<evidence type="ECO:0000259" key="2">
    <source>
        <dbReference type="Pfam" id="PF02771"/>
    </source>
</evidence>
<name>A0ABW5G0A3_9PSEU</name>
<feature type="domain" description="Acyl-CoA dehydrogenase/oxidase N-terminal" evidence="2">
    <location>
        <begin position="24"/>
        <end position="99"/>
    </location>
</feature>
<reference evidence="5" key="1">
    <citation type="journal article" date="2019" name="Int. J. Syst. Evol. Microbiol.">
        <title>The Global Catalogue of Microorganisms (GCM) 10K type strain sequencing project: providing services to taxonomists for standard genome sequencing and annotation.</title>
        <authorList>
            <consortium name="The Broad Institute Genomics Platform"/>
            <consortium name="The Broad Institute Genome Sequencing Center for Infectious Disease"/>
            <person name="Wu L."/>
            <person name="Ma J."/>
        </authorList>
    </citation>
    <scope>NUCLEOTIDE SEQUENCE [LARGE SCALE GENOMIC DNA]</scope>
    <source>
        <strain evidence="5">CGMCC 4.7645</strain>
    </source>
</reference>
<proteinExistence type="predicted"/>
<dbReference type="InterPro" id="IPR037069">
    <property type="entry name" value="AcylCoA_DH/ox_N_sf"/>
</dbReference>
<keyword evidence="1" id="KW-0560">Oxidoreductase</keyword>
<dbReference type="Gene3D" id="1.10.540.10">
    <property type="entry name" value="Acyl-CoA dehydrogenase/oxidase, N-terminal domain"/>
    <property type="match status" value="1"/>
</dbReference>
<comment type="caution">
    <text evidence="4">The sequence shown here is derived from an EMBL/GenBank/DDBJ whole genome shotgun (WGS) entry which is preliminary data.</text>
</comment>
<dbReference type="PIRSF" id="PIRSF016578">
    <property type="entry name" value="HsaA"/>
    <property type="match status" value="1"/>
</dbReference>
<dbReference type="Gene3D" id="1.20.140.10">
    <property type="entry name" value="Butyryl-CoA Dehydrogenase, subunit A, domain 3"/>
    <property type="match status" value="1"/>
</dbReference>
<keyword evidence="5" id="KW-1185">Reference proteome</keyword>
<protein>
    <submittedName>
        <fullName evidence="4">Acyl-CoA dehydrogenase family protein</fullName>
    </submittedName>
</protein>
<dbReference type="SUPFAM" id="SSF47203">
    <property type="entry name" value="Acyl-CoA dehydrogenase C-terminal domain-like"/>
    <property type="match status" value="1"/>
</dbReference>
<feature type="domain" description="Acyl-CoA dehydrogenase C-terminal" evidence="3">
    <location>
        <begin position="260"/>
        <end position="394"/>
    </location>
</feature>
<gene>
    <name evidence="4" type="ORF">ACFSXZ_30805</name>
</gene>
<evidence type="ECO:0000313" key="5">
    <source>
        <dbReference type="Proteomes" id="UP001597417"/>
    </source>
</evidence>
<dbReference type="InterPro" id="IPR036250">
    <property type="entry name" value="AcylCo_DH-like_C"/>
</dbReference>
<dbReference type="SUPFAM" id="SSF56645">
    <property type="entry name" value="Acyl-CoA dehydrogenase NM domain-like"/>
    <property type="match status" value="1"/>
</dbReference>
<dbReference type="Gene3D" id="2.40.110.10">
    <property type="entry name" value="Butyryl-CoA Dehydrogenase, subunit A, domain 2"/>
    <property type="match status" value="1"/>
</dbReference>
<dbReference type="Pfam" id="PF02771">
    <property type="entry name" value="Acyl-CoA_dh_N"/>
    <property type="match status" value="1"/>
</dbReference>
<sequence length="415" mass="45105">MPVTDTVPSREGEAEPGLAPGELIARAKAFVPELIERQAETEKRTRCAADTHEAFRRAGFYRALVPRRYGGHEVDPGTFATVIKELARGCPSTAWCVCLAAHHAVQVATWFPGHVQAEAFGGGDFLCPSVSAPAGTVTRVDGGWRVDGTHGYASGAPYATHYLGQALPAAEPNGVPIGPPALFLAPRSSWTMLDDWGTTLGLKGSGSNSVRFDGAVLPEDSVIENLFLIDADVTGGTEGYRVHRNPLYAGRTLSLFSLDFAALVVGMALGALDEYENIIRAKKTGRPPVVLRMHNAHYQRWLGKATAKLRAAEALVTEAAEQYLDACRAGVSGERPFTRSVDLDIQVLGRESMWLSWEAMQETLFRTAGSAAAEDGQRMQRIWRDMSMAWGHRFNVLVEFIDEDRGRDHLGITDA</sequence>
<dbReference type="InterPro" id="IPR013107">
    <property type="entry name" value="Acyl-CoA_DH_C"/>
</dbReference>
<dbReference type="Pfam" id="PF08028">
    <property type="entry name" value="Acyl-CoA_dh_2"/>
    <property type="match status" value="1"/>
</dbReference>
<accession>A0ABW5G0A3</accession>
<dbReference type="RefSeq" id="WP_378268926.1">
    <property type="nucleotide sequence ID" value="NZ_JBHUKR010000020.1"/>
</dbReference>